<feature type="region of interest" description="Disordered" evidence="1">
    <location>
        <begin position="302"/>
        <end position="333"/>
    </location>
</feature>
<gene>
    <name evidence="4" type="ORF">AMS68_006404</name>
</gene>
<dbReference type="AlphaFoldDB" id="A0A6H0Y1M8"/>
<organism evidence="4 5">
    <name type="scientific">Peltaster fructicola</name>
    <dbReference type="NCBI Taxonomy" id="286661"/>
    <lineage>
        <taxon>Eukaryota</taxon>
        <taxon>Fungi</taxon>
        <taxon>Dikarya</taxon>
        <taxon>Ascomycota</taxon>
        <taxon>Pezizomycotina</taxon>
        <taxon>Dothideomycetes</taxon>
        <taxon>Dothideomycetes incertae sedis</taxon>
        <taxon>Peltaster</taxon>
    </lineage>
</organism>
<dbReference type="OrthoDB" id="4225201at2759"/>
<evidence type="ECO:0000313" key="4">
    <source>
        <dbReference type="EMBL" id="QIX00887.1"/>
    </source>
</evidence>
<dbReference type="Proteomes" id="UP000503462">
    <property type="component" value="Chromosome 4"/>
</dbReference>
<keyword evidence="2" id="KW-0812">Transmembrane</keyword>
<keyword evidence="5" id="KW-1185">Reference proteome</keyword>
<protein>
    <submittedName>
        <fullName evidence="4">Uncharacterized protein</fullName>
    </submittedName>
</protein>
<name>A0A6H0Y1M8_9PEZI</name>
<reference evidence="4 5" key="1">
    <citation type="journal article" date="2016" name="Sci. Rep.">
        <title>Peltaster fructicola genome reveals evolution from an invasive phytopathogen to an ectophytic parasite.</title>
        <authorList>
            <person name="Xu C."/>
            <person name="Chen H."/>
            <person name="Gleason M.L."/>
            <person name="Xu J.R."/>
            <person name="Liu H."/>
            <person name="Zhang R."/>
            <person name="Sun G."/>
        </authorList>
    </citation>
    <scope>NUCLEOTIDE SEQUENCE [LARGE SCALE GENOMIC DNA]</scope>
    <source>
        <strain evidence="4 5">LNHT1506</strain>
    </source>
</reference>
<proteinExistence type="predicted"/>
<feature type="region of interest" description="Disordered" evidence="1">
    <location>
        <begin position="480"/>
        <end position="533"/>
    </location>
</feature>
<accession>A0A6H0Y1M8</accession>
<keyword evidence="2" id="KW-1133">Transmembrane helix</keyword>
<sequence length="596" mass="66646">MLSFLTAACILAPVVGLPITFITSSCPTEQPITILEYNQETQYIKFHLPYSTVDASADEFLAIELEAPQCRRFGTEECLDVVVNGRAVHFQPDSLSSTQVTASTTTSVNVLDSYGQNRLLELRATLSASTDIDSDINTNFQPSQQRVQFHVQSVDGNTVQAGYFSAHWGRDFSGARLDYLDVMRPDKSGLVDLSCLRSPAQTGSFIDLDEDRDDAAEEEYIVSESEALYLLEQQASELQREIKLRKEAVSQRIVDYRSRKPLKELIEQCDGVICAAGQIATRLCDNIHLATSTRSGYTQLQKPLQSSDLSDDEPPSYEQAQMNDPAGRNRTSTGRKYIEDLDSSNGYLLKALAYIASILGLTAIIAFIRRKCMSMRRRVERAADLEERRNARAYRKAARRAEMRRRWDALVKAFTFSKAKQAPRMTDYDEKRALILQDALLEQDFSQLEKGDLMEAEIRQLRNAHDIVSGIIQCRKVTVVPVNDPPPPLVPLPSTPTARSRSSTSTLPSYSSEDPPDYSSIPDPTGENTTTDGFAYYRPASMEYSSHYVAHAPASSSSSQPTRSTPISSVAALSPRHWFLHVEPYMYYSVRAWCLG</sequence>
<evidence type="ECO:0000256" key="2">
    <source>
        <dbReference type="SAM" id="Phobius"/>
    </source>
</evidence>
<keyword evidence="2" id="KW-0472">Membrane</keyword>
<feature type="transmembrane region" description="Helical" evidence="2">
    <location>
        <begin position="347"/>
        <end position="368"/>
    </location>
</feature>
<feature type="signal peptide" evidence="3">
    <location>
        <begin position="1"/>
        <end position="16"/>
    </location>
</feature>
<keyword evidence="3" id="KW-0732">Signal</keyword>
<dbReference type="EMBL" id="CP051142">
    <property type="protein sequence ID" value="QIX00887.1"/>
    <property type="molecule type" value="Genomic_DNA"/>
</dbReference>
<feature type="compositionally biased region" description="Pro residues" evidence="1">
    <location>
        <begin position="483"/>
        <end position="494"/>
    </location>
</feature>
<feature type="compositionally biased region" description="Low complexity" evidence="1">
    <location>
        <begin position="495"/>
        <end position="524"/>
    </location>
</feature>
<evidence type="ECO:0000256" key="3">
    <source>
        <dbReference type="SAM" id="SignalP"/>
    </source>
</evidence>
<evidence type="ECO:0000313" key="5">
    <source>
        <dbReference type="Proteomes" id="UP000503462"/>
    </source>
</evidence>
<evidence type="ECO:0000256" key="1">
    <source>
        <dbReference type="SAM" id="MobiDB-lite"/>
    </source>
</evidence>
<feature type="chain" id="PRO_5026105490" evidence="3">
    <location>
        <begin position="17"/>
        <end position="596"/>
    </location>
</feature>